<dbReference type="PROSITE" id="PS51312">
    <property type="entry name" value="SB"/>
    <property type="match status" value="1"/>
</dbReference>
<keyword evidence="6" id="KW-0175">Coiled coil</keyword>
<evidence type="ECO:0000313" key="8">
    <source>
        <dbReference type="EMBL" id="CAF2903926.1"/>
    </source>
</evidence>
<evidence type="ECO:0000256" key="4">
    <source>
        <dbReference type="ARBA" id="ARBA00022753"/>
    </source>
</evidence>
<evidence type="ECO:0000256" key="6">
    <source>
        <dbReference type="ARBA" id="ARBA00023054"/>
    </source>
</evidence>
<dbReference type="InterPro" id="IPR052070">
    <property type="entry name" value="ESCRT-I_UEV_domain"/>
</dbReference>
<dbReference type="InterPro" id="IPR017916">
    <property type="entry name" value="SB_dom"/>
</dbReference>
<keyword evidence="5 7" id="KW-0653">Protein transport</keyword>
<keyword evidence="3 7" id="KW-0813">Transport</keyword>
<reference evidence="8" key="1">
    <citation type="submission" date="2021-02" db="EMBL/GenBank/DDBJ databases">
        <authorList>
            <person name="Bekaert M."/>
        </authorList>
    </citation>
    <scope>NUCLEOTIDE SEQUENCE</scope>
    <source>
        <strain evidence="8">IoA-00</strain>
    </source>
</reference>
<proteinExistence type="inferred from homology"/>
<evidence type="ECO:0000313" key="9">
    <source>
        <dbReference type="Proteomes" id="UP000675881"/>
    </source>
</evidence>
<comment type="similarity">
    <text evidence="2">Belongs to the ubiquitin-conjugating enzyme family. UEV subfamily.</text>
</comment>
<dbReference type="InterPro" id="IPR016135">
    <property type="entry name" value="UBQ-conjugating_enzyme/RWD"/>
</dbReference>
<dbReference type="InterPro" id="IPR008883">
    <property type="entry name" value="UEV_N"/>
</dbReference>
<dbReference type="PANTHER" id="PTHR23306">
    <property type="entry name" value="TUMOR SUSCEPTIBILITY GENE 101 PROTEIN-RELATED"/>
    <property type="match status" value="1"/>
</dbReference>
<dbReference type="OrthoDB" id="306304at2759"/>
<protein>
    <submittedName>
        <fullName evidence="8">TSG101</fullName>
    </submittedName>
</protein>
<dbReference type="Proteomes" id="UP000675881">
    <property type="component" value="Chromosome 3"/>
</dbReference>
<gene>
    <name evidence="8" type="ORF">LSAA_7423</name>
</gene>
<dbReference type="CDD" id="cd11685">
    <property type="entry name" value="UEV_TSG101-like"/>
    <property type="match status" value="1"/>
</dbReference>
<dbReference type="PANTHER" id="PTHR23306:SF3">
    <property type="entry name" value="TUMOR SUPPRESSOR PROTEIN 101"/>
    <property type="match status" value="1"/>
</dbReference>
<evidence type="ECO:0000256" key="1">
    <source>
        <dbReference type="ARBA" id="ARBA00004177"/>
    </source>
</evidence>
<dbReference type="EMBL" id="HG994582">
    <property type="protein sequence ID" value="CAF2903926.1"/>
    <property type="molecule type" value="Genomic_DNA"/>
</dbReference>
<dbReference type="AlphaFoldDB" id="A0A7R8H6U8"/>
<name>A0A7R8H6U8_LEPSM</name>
<dbReference type="GO" id="GO:0015031">
    <property type="term" value="P:protein transport"/>
    <property type="evidence" value="ECO:0007669"/>
    <property type="project" value="UniProtKB-UniRule"/>
</dbReference>
<dbReference type="SUPFAM" id="SSF140111">
    <property type="entry name" value="Endosomal sorting complex assembly domain"/>
    <property type="match status" value="1"/>
</dbReference>
<dbReference type="InterPro" id="IPR037202">
    <property type="entry name" value="ESCRT_assembly_dom"/>
</dbReference>
<comment type="subcellular location">
    <subcellularLocation>
        <location evidence="1">Endosome</location>
    </subcellularLocation>
</comment>
<dbReference type="Pfam" id="PF09454">
    <property type="entry name" value="Vps23_core"/>
    <property type="match status" value="1"/>
</dbReference>
<dbReference type="Pfam" id="PF05743">
    <property type="entry name" value="UEV"/>
    <property type="match status" value="1"/>
</dbReference>
<dbReference type="GO" id="GO:0043130">
    <property type="term" value="F:ubiquitin binding"/>
    <property type="evidence" value="ECO:0007669"/>
    <property type="project" value="TreeGrafter"/>
</dbReference>
<keyword evidence="9" id="KW-1185">Reference proteome</keyword>
<dbReference type="GO" id="GO:0008333">
    <property type="term" value="P:endosome to lysosome transport"/>
    <property type="evidence" value="ECO:0007669"/>
    <property type="project" value="TreeGrafter"/>
</dbReference>
<evidence type="ECO:0000256" key="2">
    <source>
        <dbReference type="ARBA" id="ARBA00009594"/>
    </source>
</evidence>
<dbReference type="PROSITE" id="PS51322">
    <property type="entry name" value="UEV"/>
    <property type="match status" value="1"/>
</dbReference>
<evidence type="ECO:0000256" key="5">
    <source>
        <dbReference type="ARBA" id="ARBA00022927"/>
    </source>
</evidence>
<evidence type="ECO:0000256" key="7">
    <source>
        <dbReference type="PROSITE-ProRule" id="PRU00644"/>
    </source>
</evidence>
<evidence type="ECO:0000256" key="3">
    <source>
        <dbReference type="ARBA" id="ARBA00022448"/>
    </source>
</evidence>
<dbReference type="Gene3D" id="6.10.140.820">
    <property type="match status" value="1"/>
</dbReference>
<dbReference type="SUPFAM" id="SSF54495">
    <property type="entry name" value="UBC-like"/>
    <property type="match status" value="1"/>
</dbReference>
<organism evidence="8 9">
    <name type="scientific">Lepeophtheirus salmonis</name>
    <name type="common">Salmon louse</name>
    <name type="synonym">Caligus salmonis</name>
    <dbReference type="NCBI Taxonomy" id="72036"/>
    <lineage>
        <taxon>Eukaryota</taxon>
        <taxon>Metazoa</taxon>
        <taxon>Ecdysozoa</taxon>
        <taxon>Arthropoda</taxon>
        <taxon>Crustacea</taxon>
        <taxon>Multicrustacea</taxon>
        <taxon>Hexanauplia</taxon>
        <taxon>Copepoda</taxon>
        <taxon>Siphonostomatoida</taxon>
        <taxon>Caligidae</taxon>
        <taxon>Lepeophtheirus</taxon>
    </lineage>
</organism>
<dbReference type="GO" id="GO:0000813">
    <property type="term" value="C:ESCRT I complex"/>
    <property type="evidence" value="ECO:0007669"/>
    <property type="project" value="TreeGrafter"/>
</dbReference>
<sequence>MKYKKYDKFLSKATNNYRYSDCIKKDVRYVLNSYPGLSPELDNFVFNDGSEKKLLNLKGTIPVKYKGASYNIPVCFWLPEDYPHNPPMAFVKPTPDMEIKVSEKVDSDGKISLRILTTWKEDPEASKSDSRPNSTKSFMKTRAEIDSLHETTKDLLDSQEALSKHLTELQELSKVSDSQQETLTTLRTKFRNSIDSLTSLLHSGINPDEIIHPQYPLQQQILCAYVEDASADDSIFFLGEALRRGRIDLEVYLKRVRQISRKQFMSRVIIERCRRQMGLLEISKS</sequence>
<dbReference type="Gene3D" id="3.10.110.10">
    <property type="entry name" value="Ubiquitin Conjugating Enzyme"/>
    <property type="match status" value="1"/>
</dbReference>
<accession>A0A7R8H6U8</accession>
<keyword evidence="4" id="KW-0967">Endosome</keyword>